<dbReference type="InterPro" id="IPR010090">
    <property type="entry name" value="Phage_tape_meas"/>
</dbReference>
<reference evidence="1" key="1">
    <citation type="journal article" date="2015" name="Nature">
        <title>Complex archaea that bridge the gap between prokaryotes and eukaryotes.</title>
        <authorList>
            <person name="Spang A."/>
            <person name="Saw J.H."/>
            <person name="Jorgensen S.L."/>
            <person name="Zaremba-Niedzwiedzka K."/>
            <person name="Martijn J."/>
            <person name="Lind A.E."/>
            <person name="van Eijk R."/>
            <person name="Schleper C."/>
            <person name="Guy L."/>
            <person name="Ettema T.J."/>
        </authorList>
    </citation>
    <scope>NUCLEOTIDE SEQUENCE</scope>
</reference>
<sequence length="62" mass="6632">LGVSADEAATGLRQVMASLLKPTEDQEEAMKELGFTAEGLREQIREKGLLAALSDMVGDGRQ</sequence>
<name>A0A0F9AX04_9ZZZZ</name>
<organism evidence="1">
    <name type="scientific">marine sediment metagenome</name>
    <dbReference type="NCBI Taxonomy" id="412755"/>
    <lineage>
        <taxon>unclassified sequences</taxon>
        <taxon>metagenomes</taxon>
        <taxon>ecological metagenomes</taxon>
    </lineage>
</organism>
<protein>
    <submittedName>
        <fullName evidence="1">Uncharacterized protein</fullName>
    </submittedName>
</protein>
<feature type="non-terminal residue" evidence="1">
    <location>
        <position position="1"/>
    </location>
</feature>
<gene>
    <name evidence="1" type="ORF">LCGC14_2520430</name>
</gene>
<dbReference type="EMBL" id="LAZR01040645">
    <property type="protein sequence ID" value="KKL13970.1"/>
    <property type="molecule type" value="Genomic_DNA"/>
</dbReference>
<proteinExistence type="predicted"/>
<accession>A0A0F9AX04</accession>
<evidence type="ECO:0000313" key="1">
    <source>
        <dbReference type="EMBL" id="KKL13970.1"/>
    </source>
</evidence>
<comment type="caution">
    <text evidence="1">The sequence shown here is derived from an EMBL/GenBank/DDBJ whole genome shotgun (WGS) entry which is preliminary data.</text>
</comment>
<dbReference type="NCBIfam" id="TIGR01760">
    <property type="entry name" value="tape_meas_TP901"/>
    <property type="match status" value="1"/>
</dbReference>
<dbReference type="AlphaFoldDB" id="A0A0F9AX04"/>